<keyword evidence="2" id="KW-1185">Reference proteome</keyword>
<gene>
    <name evidence="1" type="ORF">HF324_33120</name>
</gene>
<organism evidence="1 2">
    <name type="scientific">Chitinophaga oryzae</name>
    <dbReference type="NCBI Taxonomy" id="2725414"/>
    <lineage>
        <taxon>Bacteria</taxon>
        <taxon>Pseudomonadati</taxon>
        <taxon>Bacteroidota</taxon>
        <taxon>Chitinophagia</taxon>
        <taxon>Chitinophagales</taxon>
        <taxon>Chitinophagaceae</taxon>
        <taxon>Chitinophaga</taxon>
    </lineage>
</organism>
<name>A0ABX6LQV8_9BACT</name>
<protein>
    <submittedName>
        <fullName evidence="1">Uncharacterized protein</fullName>
    </submittedName>
</protein>
<proteinExistence type="predicted"/>
<reference evidence="1" key="1">
    <citation type="submission" date="2020-09" db="EMBL/GenBank/DDBJ databases">
        <authorList>
            <person name="Kittiwongwattana C."/>
        </authorList>
    </citation>
    <scope>NUCLEOTIDE SEQUENCE</scope>
    <source>
        <strain evidence="1">1303</strain>
    </source>
</reference>
<dbReference type="RefSeq" id="WP_168862308.1">
    <property type="nucleotide sequence ID" value="NZ_CP051204.2"/>
</dbReference>
<dbReference type="EMBL" id="CP051204">
    <property type="protein sequence ID" value="QJB42434.1"/>
    <property type="molecule type" value="Genomic_DNA"/>
</dbReference>
<dbReference type="Proteomes" id="UP000503144">
    <property type="component" value="Chromosome"/>
</dbReference>
<evidence type="ECO:0000313" key="2">
    <source>
        <dbReference type="Proteomes" id="UP000503144"/>
    </source>
</evidence>
<accession>A0ABX6LQV8</accession>
<evidence type="ECO:0000313" key="1">
    <source>
        <dbReference type="EMBL" id="QJB42434.1"/>
    </source>
</evidence>
<sequence>MTTTDIREKVKEIDAIIRNGLWFDFHVYKYDGRNLTIAGSIDLCYYHKLEIIFENVFFFHGFFFEWHSDTSQPVFVLPDNDAELNFQFEIEQGYTLFMFKAEDYKNDVIVVAEKISFNTDTVFYYLREDLKENERIADFVKR</sequence>